<feature type="non-terminal residue" evidence="2">
    <location>
        <position position="1"/>
    </location>
</feature>
<feature type="compositionally biased region" description="Acidic residues" evidence="1">
    <location>
        <begin position="34"/>
        <end position="45"/>
    </location>
</feature>
<organism evidence="2 3">
    <name type="scientific">Durusdinium trenchii</name>
    <dbReference type="NCBI Taxonomy" id="1381693"/>
    <lineage>
        <taxon>Eukaryota</taxon>
        <taxon>Sar</taxon>
        <taxon>Alveolata</taxon>
        <taxon>Dinophyceae</taxon>
        <taxon>Suessiales</taxon>
        <taxon>Symbiodiniaceae</taxon>
        <taxon>Durusdinium</taxon>
    </lineage>
</organism>
<dbReference type="EMBL" id="CAXAMN010027806">
    <property type="protein sequence ID" value="CAK9113202.1"/>
    <property type="molecule type" value="Genomic_DNA"/>
</dbReference>
<gene>
    <name evidence="2" type="ORF">CCMP2556_LOCUS52421</name>
</gene>
<evidence type="ECO:0000313" key="3">
    <source>
        <dbReference type="Proteomes" id="UP001642484"/>
    </source>
</evidence>
<name>A0ABP0SLB5_9DINO</name>
<keyword evidence="3" id="KW-1185">Reference proteome</keyword>
<feature type="region of interest" description="Disordered" evidence="1">
    <location>
        <begin position="1"/>
        <end position="60"/>
    </location>
</feature>
<evidence type="ECO:0000313" key="2">
    <source>
        <dbReference type="EMBL" id="CAK9113202.1"/>
    </source>
</evidence>
<feature type="non-terminal residue" evidence="2">
    <location>
        <position position="60"/>
    </location>
</feature>
<reference evidence="2 3" key="1">
    <citation type="submission" date="2024-02" db="EMBL/GenBank/DDBJ databases">
        <authorList>
            <person name="Chen Y."/>
            <person name="Shah S."/>
            <person name="Dougan E. K."/>
            <person name="Thang M."/>
            <person name="Chan C."/>
        </authorList>
    </citation>
    <scope>NUCLEOTIDE SEQUENCE [LARGE SCALE GENOMIC DNA]</scope>
</reference>
<evidence type="ECO:0000256" key="1">
    <source>
        <dbReference type="SAM" id="MobiDB-lite"/>
    </source>
</evidence>
<sequence>EAHGRPSDDDFVQVHIEEEESDELTGHEFGSNVDWDEPMWPDAQDEGPTGGQDNSRTYEE</sequence>
<comment type="caution">
    <text evidence="2">The sequence shown here is derived from an EMBL/GenBank/DDBJ whole genome shotgun (WGS) entry which is preliminary data.</text>
</comment>
<feature type="compositionally biased region" description="Polar residues" evidence="1">
    <location>
        <begin position="51"/>
        <end position="60"/>
    </location>
</feature>
<proteinExistence type="predicted"/>
<accession>A0ABP0SLB5</accession>
<protein>
    <submittedName>
        <fullName evidence="2">Uncharacterized protein</fullName>
    </submittedName>
</protein>
<dbReference type="Proteomes" id="UP001642484">
    <property type="component" value="Unassembled WGS sequence"/>
</dbReference>